<proteinExistence type="predicted"/>
<dbReference type="EMBL" id="MH588545">
    <property type="protein sequence ID" value="AXQ68947.1"/>
    <property type="molecule type" value="Genomic_DNA"/>
</dbReference>
<sequence>MSITSEQQAHADEIAPLLEMFLCLGAMYMEMHQDRDGMLAVQPHLTSLAKETAYALAKSEGVREDRVVQLVKAISGVIRVDGDEEACRDAFEAMYRRRYMAYPASVQDNLLQRRPTGNYRQYETYRDYEFFKAGFEAAR</sequence>
<dbReference type="Proteomes" id="UP000259026">
    <property type="component" value="Segment"/>
</dbReference>
<keyword evidence="2" id="KW-1185">Reference proteome</keyword>
<reference evidence="1" key="2">
    <citation type="submission" date="2018-09" db="EMBL/GenBank/DDBJ databases">
        <title>Giant CbK-like Caulobacter bacteriophages have genetically divergent genomes.</title>
        <authorList>
            <person name="Wilson K."/>
            <person name="Ely B."/>
        </authorList>
    </citation>
    <scope>NUCLEOTIDE SEQUENCE [LARGE SCALE GENOMIC DNA]</scope>
</reference>
<protein>
    <submittedName>
        <fullName evidence="1">Uncharacterized protein</fullName>
    </submittedName>
</protein>
<accession>A0A385EDQ0</accession>
<evidence type="ECO:0000313" key="2">
    <source>
        <dbReference type="Proteomes" id="UP000259026"/>
    </source>
</evidence>
<organism evidence="1 2">
    <name type="scientific">Caulobacter phage CcrPW</name>
    <dbReference type="NCBI Taxonomy" id="2283271"/>
    <lineage>
        <taxon>Viruses</taxon>
        <taxon>Duplodnaviria</taxon>
        <taxon>Heunggongvirae</taxon>
        <taxon>Uroviricota</taxon>
        <taxon>Caudoviricetes</taxon>
        <taxon>Jeanschmidtviridae</taxon>
        <taxon>Colossusvirus</taxon>
        <taxon>Colossusvirus PW</taxon>
    </lineage>
</organism>
<reference evidence="1" key="1">
    <citation type="submission" date="2018-07" db="EMBL/GenBank/DDBJ databases">
        <authorList>
            <person name="Quirk P.G."/>
            <person name="Krulwich T.A."/>
        </authorList>
    </citation>
    <scope>NUCLEOTIDE SEQUENCE</scope>
</reference>
<gene>
    <name evidence="1" type="ORF">CcrPW_gp408</name>
</gene>
<evidence type="ECO:0000313" key="1">
    <source>
        <dbReference type="EMBL" id="AXQ68947.1"/>
    </source>
</evidence>
<name>A0A385EDQ0_9CAUD</name>